<reference evidence="7 8" key="1">
    <citation type="journal article" date="2014" name="Genome Announc.">
        <title>Draft Genome Sequence of Fervidicella metallireducens Strain AeBT, an Iron-Reducing Thermoanaerobe from the Great Artesian Basin.</title>
        <authorList>
            <person name="Patel B.K."/>
        </authorList>
    </citation>
    <scope>NUCLEOTIDE SEQUENCE [LARGE SCALE GENOMIC DNA]</scope>
    <source>
        <strain evidence="7 8">AeB</strain>
    </source>
</reference>
<dbReference type="AlphaFoldDB" id="A0A017RTS3"/>
<evidence type="ECO:0000256" key="4">
    <source>
        <dbReference type="ARBA" id="ARBA00022827"/>
    </source>
</evidence>
<dbReference type="Proteomes" id="UP000019681">
    <property type="component" value="Unassembled WGS sequence"/>
</dbReference>
<gene>
    <name evidence="7" type="ORF">Q428_09395</name>
</gene>
<feature type="domain" description="UDP-galactopyranose mutase C-terminal" evidence="6">
    <location>
        <begin position="147"/>
        <end position="343"/>
    </location>
</feature>
<protein>
    <submittedName>
        <fullName evidence="7">UDP-galactopyranose mutase</fullName>
    </submittedName>
</protein>
<dbReference type="PANTHER" id="PTHR21197:SF0">
    <property type="entry name" value="UDP-GALACTOPYRANOSE MUTASE"/>
    <property type="match status" value="1"/>
</dbReference>
<keyword evidence="3" id="KW-0285">Flavoprotein</keyword>
<dbReference type="NCBIfam" id="TIGR00031">
    <property type="entry name" value="UDP-GALP_mutase"/>
    <property type="match status" value="1"/>
</dbReference>
<dbReference type="InterPro" id="IPR004379">
    <property type="entry name" value="UDP-GALP_mutase"/>
</dbReference>
<dbReference type="GO" id="GO:0005829">
    <property type="term" value="C:cytosol"/>
    <property type="evidence" value="ECO:0007669"/>
    <property type="project" value="TreeGrafter"/>
</dbReference>
<dbReference type="Pfam" id="PF03275">
    <property type="entry name" value="GLF"/>
    <property type="match status" value="1"/>
</dbReference>
<name>A0A017RTS3_9CLOT</name>
<keyword evidence="5" id="KW-0413">Isomerase</keyword>
<evidence type="ECO:0000313" key="8">
    <source>
        <dbReference type="Proteomes" id="UP000019681"/>
    </source>
</evidence>
<dbReference type="Pfam" id="PF13450">
    <property type="entry name" value="NAD_binding_8"/>
    <property type="match status" value="1"/>
</dbReference>
<accession>A0A017RTS3</accession>
<dbReference type="InterPro" id="IPR015899">
    <property type="entry name" value="UDP-GalPyranose_mutase_C"/>
</dbReference>
<dbReference type="SUPFAM" id="SSF54373">
    <property type="entry name" value="FAD-linked reductases, C-terminal domain"/>
    <property type="match status" value="1"/>
</dbReference>
<dbReference type="SUPFAM" id="SSF51971">
    <property type="entry name" value="Nucleotide-binding domain"/>
    <property type="match status" value="1"/>
</dbReference>
<dbReference type="OrthoDB" id="9769600at2"/>
<dbReference type="GO" id="GO:0050660">
    <property type="term" value="F:flavin adenine dinucleotide binding"/>
    <property type="evidence" value="ECO:0007669"/>
    <property type="project" value="TreeGrafter"/>
</dbReference>
<comment type="cofactor">
    <cofactor evidence="1">
        <name>FAD</name>
        <dbReference type="ChEBI" id="CHEBI:57692"/>
    </cofactor>
</comment>
<dbReference type="Gene3D" id="3.40.50.720">
    <property type="entry name" value="NAD(P)-binding Rossmann-like Domain"/>
    <property type="match status" value="3"/>
</dbReference>
<sequence>MYNYVIVGAGFAGCVLAERIANLLNKKVLIVEKRNHIGGNAFDYFNEDGILVHKYGPHIFHTNNKEVWDYISNFTDWYHYQHKVLAYVDGQTVPMPINLDTINILYNFNFSSDELNNYYENAKCNKKEILNSEDMVITKIGEELYEKFFKNYTKKQWDLYPYELEPEVIARIPIRNNRDGRYFTDKYQGMPKYGYTKIFENMLNSKNIHILLNTDFKDVIGDVEYENLIYTGPIDYYFDYKYGKLPYRSLRFEFETLDCVKYQEVGTVNYPNDYDFTRITEFKHLTGQKHYKTTIVREYPSSEGEPFYPIPQRKNTEQYRLYEEEAQKLKNVFFIGRLANYKYYNMDKVVEEALKLFYQNIK</sequence>
<proteinExistence type="inferred from homology"/>
<evidence type="ECO:0000256" key="5">
    <source>
        <dbReference type="ARBA" id="ARBA00023235"/>
    </source>
</evidence>
<organism evidence="7 8">
    <name type="scientific">Fervidicella metallireducens AeB</name>
    <dbReference type="NCBI Taxonomy" id="1403537"/>
    <lineage>
        <taxon>Bacteria</taxon>
        <taxon>Bacillati</taxon>
        <taxon>Bacillota</taxon>
        <taxon>Clostridia</taxon>
        <taxon>Eubacteriales</taxon>
        <taxon>Clostridiaceae</taxon>
        <taxon>Fervidicella</taxon>
    </lineage>
</organism>
<dbReference type="GO" id="GO:0008767">
    <property type="term" value="F:UDP-galactopyranose mutase activity"/>
    <property type="evidence" value="ECO:0007669"/>
    <property type="project" value="InterPro"/>
</dbReference>
<keyword evidence="4" id="KW-0274">FAD</keyword>
<dbReference type="STRING" id="1403537.Q428_09395"/>
<evidence type="ECO:0000313" key="7">
    <source>
        <dbReference type="EMBL" id="EYE88153.1"/>
    </source>
</evidence>
<evidence type="ECO:0000256" key="1">
    <source>
        <dbReference type="ARBA" id="ARBA00001974"/>
    </source>
</evidence>
<dbReference type="EMBL" id="AZQP01000027">
    <property type="protein sequence ID" value="EYE88153.1"/>
    <property type="molecule type" value="Genomic_DNA"/>
</dbReference>
<evidence type="ECO:0000256" key="2">
    <source>
        <dbReference type="ARBA" id="ARBA00009321"/>
    </source>
</evidence>
<evidence type="ECO:0000256" key="3">
    <source>
        <dbReference type="ARBA" id="ARBA00022630"/>
    </source>
</evidence>
<dbReference type="RefSeq" id="WP_035380188.1">
    <property type="nucleotide sequence ID" value="NZ_AZQP01000027.1"/>
</dbReference>
<evidence type="ECO:0000259" key="6">
    <source>
        <dbReference type="Pfam" id="PF03275"/>
    </source>
</evidence>
<keyword evidence="8" id="KW-1185">Reference proteome</keyword>
<comment type="similarity">
    <text evidence="2">Belongs to the UDP-galactopyranose/dTDP-fucopyranose mutase family.</text>
</comment>
<dbReference type="PANTHER" id="PTHR21197">
    <property type="entry name" value="UDP-GALACTOPYRANOSE MUTASE"/>
    <property type="match status" value="1"/>
</dbReference>
<comment type="caution">
    <text evidence="7">The sequence shown here is derived from an EMBL/GenBank/DDBJ whole genome shotgun (WGS) entry which is preliminary data.</text>
</comment>